<evidence type="ECO:0000256" key="1">
    <source>
        <dbReference type="SAM" id="MobiDB-lite"/>
    </source>
</evidence>
<name>A0A1G2F9K6_9BACT</name>
<proteinExistence type="predicted"/>
<gene>
    <name evidence="2" type="ORF">A2Y98_03900</name>
</gene>
<feature type="compositionally biased region" description="Basic and acidic residues" evidence="1">
    <location>
        <begin position="8"/>
        <end position="21"/>
    </location>
</feature>
<dbReference type="Proteomes" id="UP000179099">
    <property type="component" value="Unassembled WGS sequence"/>
</dbReference>
<organism evidence="2 3">
    <name type="scientific">Candidatus Portnoybacteria bacterium RBG_19FT_COMBO_36_7</name>
    <dbReference type="NCBI Taxonomy" id="1801992"/>
    <lineage>
        <taxon>Bacteria</taxon>
        <taxon>Candidatus Portnoyibacteriota</taxon>
    </lineage>
</organism>
<sequence>MKITAVKGGDKNFIEHDDRAPKQGSRQSHTDLPKGRHLPKVVSHKGRKQSRQKHEESLHKI</sequence>
<reference evidence="2 3" key="1">
    <citation type="journal article" date="2016" name="Nat. Commun.">
        <title>Thousands of microbial genomes shed light on interconnected biogeochemical processes in an aquifer system.</title>
        <authorList>
            <person name="Anantharaman K."/>
            <person name="Brown C.T."/>
            <person name="Hug L.A."/>
            <person name="Sharon I."/>
            <person name="Castelle C.J."/>
            <person name="Probst A.J."/>
            <person name="Thomas B.C."/>
            <person name="Singh A."/>
            <person name="Wilkins M.J."/>
            <person name="Karaoz U."/>
            <person name="Brodie E.L."/>
            <person name="Williams K.H."/>
            <person name="Hubbard S.S."/>
            <person name="Banfield J.F."/>
        </authorList>
    </citation>
    <scope>NUCLEOTIDE SEQUENCE [LARGE SCALE GENOMIC DNA]</scope>
</reference>
<feature type="region of interest" description="Disordered" evidence="1">
    <location>
        <begin position="1"/>
        <end position="61"/>
    </location>
</feature>
<protein>
    <submittedName>
        <fullName evidence="2">Uncharacterized protein</fullName>
    </submittedName>
</protein>
<feature type="compositionally biased region" description="Basic and acidic residues" evidence="1">
    <location>
        <begin position="52"/>
        <end position="61"/>
    </location>
</feature>
<dbReference type="AlphaFoldDB" id="A0A1G2F9K6"/>
<dbReference type="EMBL" id="MHMW01000009">
    <property type="protein sequence ID" value="OGZ34442.1"/>
    <property type="molecule type" value="Genomic_DNA"/>
</dbReference>
<evidence type="ECO:0000313" key="2">
    <source>
        <dbReference type="EMBL" id="OGZ34442.1"/>
    </source>
</evidence>
<comment type="caution">
    <text evidence="2">The sequence shown here is derived from an EMBL/GenBank/DDBJ whole genome shotgun (WGS) entry which is preliminary data.</text>
</comment>
<accession>A0A1G2F9K6</accession>
<evidence type="ECO:0000313" key="3">
    <source>
        <dbReference type="Proteomes" id="UP000179099"/>
    </source>
</evidence>
<feature type="compositionally biased region" description="Basic residues" evidence="1">
    <location>
        <begin position="35"/>
        <end position="51"/>
    </location>
</feature>